<organism evidence="1 2">
    <name type="scientific">Thecamonas trahens ATCC 50062</name>
    <dbReference type="NCBI Taxonomy" id="461836"/>
    <lineage>
        <taxon>Eukaryota</taxon>
        <taxon>Apusozoa</taxon>
        <taxon>Apusomonadida</taxon>
        <taxon>Apusomonadidae</taxon>
        <taxon>Thecamonas</taxon>
    </lineage>
</organism>
<dbReference type="Proteomes" id="UP000054408">
    <property type="component" value="Unassembled WGS sequence"/>
</dbReference>
<dbReference type="AlphaFoldDB" id="A0A0L0DVT6"/>
<proteinExistence type="predicted"/>
<keyword evidence="2" id="KW-1185">Reference proteome</keyword>
<name>A0A0L0DVT6_THETB</name>
<accession>A0A0L0DVT6</accession>
<protein>
    <recommendedName>
        <fullName evidence="3">DUF2867 domain-containing protein</fullName>
    </recommendedName>
</protein>
<evidence type="ECO:0008006" key="3">
    <source>
        <dbReference type="Google" id="ProtNLM"/>
    </source>
</evidence>
<evidence type="ECO:0000313" key="1">
    <source>
        <dbReference type="EMBL" id="KNC56335.1"/>
    </source>
</evidence>
<dbReference type="GeneID" id="25561991"/>
<dbReference type="OrthoDB" id="5350490at2759"/>
<dbReference type="RefSeq" id="XP_013760852.1">
    <property type="nucleotide sequence ID" value="XM_013905398.1"/>
</dbReference>
<gene>
    <name evidence="1" type="ORF">AMSG_02305</name>
</gene>
<sequence>MKSRQMAVPVASFPAVSIPVPGSVPVEVTLIAQLAPGSGSHVFDAVARRQAEHAEYVAELDEPSAKLGNVDLDVGDRSSLYTFTVDGGHPFHRHAGHRVVVGIAGASGSTLAFSTATDVDELRANPTAFVDNFEVVRLPPDALFTLRFDGSVWHRFSPDFVRLPGQSHELINVLSARQGPHPAFTAISTHTDETGGDLAPELAQAVCRGEANIAMLTELLPDEVVDYLAAHPIRSPKTTALSLEPYGQLQSEACYAFRSTAGRMWRALPKWEPKHWVLTTVRADRSGAHLPVTYSPDPAPHSMLRTVVAEFDHQDEFAVEFEAGTAGLTSADVLALALEGFLENPPDVVSTMMRVRNALVAPLRLRTSPLGCPVSSLLSRSDTLFAGRFPVHDSVVADDGMSAEVLLGADDKHVSFRSVVRVEALPSASNTFRLILGNRVECLNVFGKAYMWAIDASHRNIVAPGLIRHAAQYVIAATSAADRAKTRGHPNSQR</sequence>
<evidence type="ECO:0000313" key="2">
    <source>
        <dbReference type="Proteomes" id="UP000054408"/>
    </source>
</evidence>
<reference evidence="1 2" key="1">
    <citation type="submission" date="2010-05" db="EMBL/GenBank/DDBJ databases">
        <title>The Genome Sequence of Thecamonas trahens ATCC 50062.</title>
        <authorList>
            <consortium name="The Broad Institute Genome Sequencing Platform"/>
            <person name="Russ C."/>
            <person name="Cuomo C."/>
            <person name="Shea T."/>
            <person name="Young S.K."/>
            <person name="Zeng Q."/>
            <person name="Koehrsen M."/>
            <person name="Haas B."/>
            <person name="Borodovsky M."/>
            <person name="Guigo R."/>
            <person name="Alvarado L."/>
            <person name="Berlin A."/>
            <person name="Bochicchio J."/>
            <person name="Borenstein D."/>
            <person name="Chapman S."/>
            <person name="Chen Z."/>
            <person name="Freedman E."/>
            <person name="Gellesch M."/>
            <person name="Goldberg J."/>
            <person name="Griggs A."/>
            <person name="Gujja S."/>
            <person name="Heilman E."/>
            <person name="Heiman D."/>
            <person name="Hepburn T."/>
            <person name="Howarth C."/>
            <person name="Jen D."/>
            <person name="Larson L."/>
            <person name="Mehta T."/>
            <person name="Park D."/>
            <person name="Pearson M."/>
            <person name="Roberts A."/>
            <person name="Saif S."/>
            <person name="Shenoy N."/>
            <person name="Sisk P."/>
            <person name="Stolte C."/>
            <person name="Sykes S."/>
            <person name="Thomson T."/>
            <person name="Walk T."/>
            <person name="White J."/>
            <person name="Yandava C."/>
            <person name="Burger G."/>
            <person name="Gray M.W."/>
            <person name="Holland P.W.H."/>
            <person name="King N."/>
            <person name="Lang F.B.F."/>
            <person name="Roger A.J."/>
            <person name="Ruiz-Trillo I."/>
            <person name="Lander E."/>
            <person name="Nusbaum C."/>
        </authorList>
    </citation>
    <scope>NUCLEOTIDE SEQUENCE [LARGE SCALE GENOMIC DNA]</scope>
    <source>
        <strain evidence="1 2">ATCC 50062</strain>
    </source>
</reference>
<dbReference type="InterPro" id="IPR021295">
    <property type="entry name" value="DUF2867"/>
</dbReference>
<dbReference type="Pfam" id="PF11066">
    <property type="entry name" value="DUF2867"/>
    <property type="match status" value="1"/>
</dbReference>
<dbReference type="EMBL" id="GL349441">
    <property type="protein sequence ID" value="KNC56335.1"/>
    <property type="molecule type" value="Genomic_DNA"/>
</dbReference>